<reference evidence="3" key="2">
    <citation type="journal article" date="2014" name="ISME J.">
        <title>Microbial stratification in low pH oxic and suboxic macroscopic growths along an acid mine drainage.</title>
        <authorList>
            <person name="Mendez-Garcia C."/>
            <person name="Mesa V."/>
            <person name="Sprenger R.R."/>
            <person name="Richter M."/>
            <person name="Diez M.S."/>
            <person name="Solano J."/>
            <person name="Bargiela R."/>
            <person name="Golyshina O.V."/>
            <person name="Manteca A."/>
            <person name="Ramos J.L."/>
            <person name="Gallego J.R."/>
            <person name="Llorente I."/>
            <person name="Martins Dos Santos V.A."/>
            <person name="Jensen O.N."/>
            <person name="Pelaez A.I."/>
            <person name="Sanchez J."/>
            <person name="Ferrer M."/>
        </authorList>
    </citation>
    <scope>NUCLEOTIDE SEQUENCE</scope>
</reference>
<dbReference type="SUPFAM" id="SSF103473">
    <property type="entry name" value="MFS general substrate transporter"/>
    <property type="match status" value="1"/>
</dbReference>
<evidence type="ECO:0000256" key="2">
    <source>
        <dbReference type="SAM" id="Phobius"/>
    </source>
</evidence>
<feature type="non-terminal residue" evidence="3">
    <location>
        <position position="1"/>
    </location>
</feature>
<dbReference type="InterPro" id="IPR036259">
    <property type="entry name" value="MFS_trans_sf"/>
</dbReference>
<feature type="transmembrane region" description="Helical" evidence="2">
    <location>
        <begin position="21"/>
        <end position="47"/>
    </location>
</feature>
<keyword evidence="2" id="KW-1133">Transmembrane helix</keyword>
<dbReference type="AlphaFoldDB" id="T1BYV7"/>
<reference evidence="3" key="1">
    <citation type="submission" date="2013-08" db="EMBL/GenBank/DDBJ databases">
        <authorList>
            <person name="Mendez C."/>
            <person name="Richter M."/>
            <person name="Ferrer M."/>
            <person name="Sanchez J."/>
        </authorList>
    </citation>
    <scope>NUCLEOTIDE SEQUENCE</scope>
</reference>
<accession>T1BYV7</accession>
<dbReference type="EMBL" id="AUZZ01002990">
    <property type="protein sequence ID" value="EQD58234.1"/>
    <property type="molecule type" value="Genomic_DNA"/>
</dbReference>
<protein>
    <submittedName>
        <fullName evidence="3">Multidrug ABC transporter</fullName>
    </submittedName>
</protein>
<organism evidence="3">
    <name type="scientific">mine drainage metagenome</name>
    <dbReference type="NCBI Taxonomy" id="410659"/>
    <lineage>
        <taxon>unclassified sequences</taxon>
        <taxon>metagenomes</taxon>
        <taxon>ecological metagenomes</taxon>
    </lineage>
</organism>
<evidence type="ECO:0000313" key="3">
    <source>
        <dbReference type="EMBL" id="EQD58234.1"/>
    </source>
</evidence>
<keyword evidence="2" id="KW-0812">Transmembrane</keyword>
<feature type="compositionally biased region" description="Basic residues" evidence="1">
    <location>
        <begin position="140"/>
        <end position="159"/>
    </location>
</feature>
<name>T1BYV7_9ZZZZ</name>
<proteinExistence type="predicted"/>
<evidence type="ECO:0000256" key="1">
    <source>
        <dbReference type="SAM" id="MobiDB-lite"/>
    </source>
</evidence>
<feature type="region of interest" description="Disordered" evidence="1">
    <location>
        <begin position="86"/>
        <end position="174"/>
    </location>
</feature>
<sequence length="191" mass="20418">RIRRGHRPTTGSRRVIRKFSATGILNGVSQGLITPFLVPFFVLVYHLPAGEMSLYAAASGVSATVALLFSPLLERHWGFVPSLSYTRGDRSGPRGPAPLPADLPGLGGHLPGAPRASGGGPPHPDLGHDGHAPAGGPGGGKRRQSGHPGRFGRRSHRLLRLGGGQSGPLRPFPRLRRRRLREHLPLRALLR</sequence>
<comment type="caution">
    <text evidence="3">The sequence shown here is derived from an EMBL/GenBank/DDBJ whole genome shotgun (WGS) entry which is preliminary data.</text>
</comment>
<gene>
    <name evidence="3" type="ORF">B2A_04451</name>
</gene>
<keyword evidence="2" id="KW-0472">Membrane</keyword>
<feature type="non-terminal residue" evidence="3">
    <location>
        <position position="191"/>
    </location>
</feature>